<organism evidence="2 3">
    <name type="scientific">Ralstonia nicotianae (strain ATCC BAA-1114 / GMI1000)</name>
    <name type="common">Ralstonia solanacearum</name>
    <dbReference type="NCBI Taxonomy" id="267608"/>
    <lineage>
        <taxon>Bacteria</taxon>
        <taxon>Pseudomonadati</taxon>
        <taxon>Pseudomonadota</taxon>
        <taxon>Betaproteobacteria</taxon>
        <taxon>Burkholderiales</taxon>
        <taxon>Burkholderiaceae</taxon>
        <taxon>Ralstonia</taxon>
        <taxon>Ralstonia solanacearum species complex</taxon>
    </lineage>
</organism>
<dbReference type="KEGG" id="rso:RSc2475"/>
<dbReference type="AlphaFoldDB" id="Q8XWJ9"/>
<protein>
    <submittedName>
        <fullName evidence="2">Uncharacterized protein</fullName>
    </submittedName>
</protein>
<dbReference type="EMBL" id="AL646052">
    <property type="protein sequence ID" value="CAD16182.1"/>
    <property type="molecule type" value="Genomic_DNA"/>
</dbReference>
<dbReference type="Proteomes" id="UP000001436">
    <property type="component" value="Chromosome"/>
</dbReference>
<dbReference type="HOGENOM" id="CLU_103709_0_0_4"/>
<sequence>MTKPTKQPKPAKRTPEALAVTAEPNEKPEASRARIVTSSVVRGAVTGRKYARPMFGDDVNLSAYVDQLSQRASKVMAGDMSGVEAMLITQANTLDMIFNELACKAAHCEYLNQMEAHLRHALRAQAQCRATLEALAEIKNPRPVAFVKQANIAHGPQQVNNGASPPARTHKENREQSNQLLEVSHGQWLDTGATGTAGRGDQALETVGAVNRADER</sequence>
<gene>
    <name evidence="2" type="ordered locus">RSc2475</name>
</gene>
<accession>Q8XWJ9</accession>
<dbReference type="eggNOG" id="ENOG5032UIN">
    <property type="taxonomic scope" value="Bacteria"/>
</dbReference>
<evidence type="ECO:0000313" key="2">
    <source>
        <dbReference type="EMBL" id="CAD16182.1"/>
    </source>
</evidence>
<name>Q8XWJ9_RALN1</name>
<dbReference type="EnsemblBacteria" id="CAD16182">
    <property type="protein sequence ID" value="CAD16182"/>
    <property type="gene ID" value="RSc2475"/>
</dbReference>
<dbReference type="PATRIC" id="fig|267608.8.peg.2517"/>
<reference evidence="2 3" key="1">
    <citation type="journal article" date="2002" name="Nature">
        <title>Genome sequence of the plant pathogen Ralstonia solanacearum.</title>
        <authorList>
            <person name="Salanoubat M."/>
            <person name="Genin S."/>
            <person name="Artiguenave F."/>
            <person name="Gouzy J."/>
            <person name="Mangenot S."/>
            <person name="Arlat M."/>
            <person name="Billault A."/>
            <person name="Brottier P."/>
            <person name="Camus J.C."/>
            <person name="Cattolico L."/>
            <person name="Chandler M."/>
            <person name="Choisne N."/>
            <person name="Claudel-Renard C."/>
            <person name="Cunnac S."/>
            <person name="Demange N."/>
            <person name="Gaspin C."/>
            <person name="Lavie M."/>
            <person name="Moisan A."/>
            <person name="Robert C."/>
            <person name="Saurin W."/>
            <person name="Schiex T."/>
            <person name="Siguier P."/>
            <person name="Thebault P."/>
            <person name="Whalen M."/>
            <person name="Wincker P."/>
            <person name="Levy M."/>
            <person name="Weissenbach J."/>
            <person name="Boucher C.A."/>
        </authorList>
    </citation>
    <scope>NUCLEOTIDE SEQUENCE [LARGE SCALE GENOMIC DNA]</scope>
    <source>
        <strain evidence="3">ATCC BAA-1114 / GMI1000</strain>
    </source>
</reference>
<keyword evidence="3" id="KW-1185">Reference proteome</keyword>
<dbReference type="RefSeq" id="WP_011002392.1">
    <property type="nucleotide sequence ID" value="NC_003295.1"/>
</dbReference>
<feature type="region of interest" description="Disordered" evidence="1">
    <location>
        <begin position="152"/>
        <end position="216"/>
    </location>
</feature>
<evidence type="ECO:0000313" key="3">
    <source>
        <dbReference type="Proteomes" id="UP000001436"/>
    </source>
</evidence>
<feature type="region of interest" description="Disordered" evidence="1">
    <location>
        <begin position="1"/>
        <end position="31"/>
    </location>
</feature>
<proteinExistence type="predicted"/>
<dbReference type="STRING" id="267608.RSc2475"/>
<evidence type="ECO:0000256" key="1">
    <source>
        <dbReference type="SAM" id="MobiDB-lite"/>
    </source>
</evidence>